<evidence type="ECO:0000313" key="3">
    <source>
        <dbReference type="Proteomes" id="UP000625780"/>
    </source>
</evidence>
<keyword evidence="1" id="KW-1133">Transmembrane helix</keyword>
<dbReference type="Proteomes" id="UP000625780">
    <property type="component" value="Unassembled WGS sequence"/>
</dbReference>
<keyword evidence="1" id="KW-0812">Transmembrane</keyword>
<dbReference type="RefSeq" id="WP_188370045.1">
    <property type="nucleotide sequence ID" value="NZ_BMFH01000001.1"/>
</dbReference>
<dbReference type="InterPro" id="IPR045749">
    <property type="entry name" value="DUF6090"/>
</dbReference>
<sequence>MLALFRKLRLKLLAESKFSRYLLYAIGEIFLVVIGILIALGINNWNEKRKEQTFELQLLYSFKDGLQKDLQDLEGNVRWHKRGLAASDTILLALENDIDYDLEKISRNFSDFMTPTFFRYSTSAFETLKSKGITTISNKELRDAIIGVYDSQYNFFLVNERYFVDELERGYAEVFPTRFESAYDYDLTQPDFPGSLKPLNFEALKTDKEMLYYIRSTRNRTKILLDWQYAQLKSRIVGLMSQIDSEIEHLETK</sequence>
<dbReference type="EMBL" id="BMFH01000001">
    <property type="protein sequence ID" value="GGD49175.1"/>
    <property type="molecule type" value="Genomic_DNA"/>
</dbReference>
<feature type="transmembrane region" description="Helical" evidence="1">
    <location>
        <begin position="21"/>
        <end position="42"/>
    </location>
</feature>
<evidence type="ECO:0000256" key="1">
    <source>
        <dbReference type="SAM" id="Phobius"/>
    </source>
</evidence>
<protein>
    <submittedName>
        <fullName evidence="2">Uncharacterized protein</fullName>
    </submittedName>
</protein>
<organism evidence="2 3">
    <name type="scientific">Muriicola marianensis</name>
    <dbReference type="NCBI Taxonomy" id="1324801"/>
    <lineage>
        <taxon>Bacteria</taxon>
        <taxon>Pseudomonadati</taxon>
        <taxon>Bacteroidota</taxon>
        <taxon>Flavobacteriia</taxon>
        <taxon>Flavobacteriales</taxon>
        <taxon>Flavobacteriaceae</taxon>
        <taxon>Muriicola</taxon>
    </lineage>
</organism>
<reference evidence="3" key="1">
    <citation type="journal article" date="2019" name="Int. J. Syst. Evol. Microbiol.">
        <title>The Global Catalogue of Microorganisms (GCM) 10K type strain sequencing project: providing services to taxonomists for standard genome sequencing and annotation.</title>
        <authorList>
            <consortium name="The Broad Institute Genomics Platform"/>
            <consortium name="The Broad Institute Genome Sequencing Center for Infectious Disease"/>
            <person name="Wu L."/>
            <person name="Ma J."/>
        </authorList>
    </citation>
    <scope>NUCLEOTIDE SEQUENCE [LARGE SCALE GENOMIC DNA]</scope>
    <source>
        <strain evidence="3">CGMCC 1.12606</strain>
    </source>
</reference>
<keyword evidence="1" id="KW-0472">Membrane</keyword>
<name>A0ABQ1QZ48_9FLAO</name>
<accession>A0ABQ1QZ48</accession>
<proteinExistence type="predicted"/>
<keyword evidence="3" id="KW-1185">Reference proteome</keyword>
<comment type="caution">
    <text evidence="2">The sequence shown here is derived from an EMBL/GenBank/DDBJ whole genome shotgun (WGS) entry which is preliminary data.</text>
</comment>
<evidence type="ECO:0000313" key="2">
    <source>
        <dbReference type="EMBL" id="GGD49175.1"/>
    </source>
</evidence>
<dbReference type="Pfam" id="PF19578">
    <property type="entry name" value="DUF6090"/>
    <property type="match status" value="1"/>
</dbReference>
<gene>
    <name evidence="2" type="ORF">GCM10011361_14860</name>
</gene>